<dbReference type="PROSITE" id="PS51450">
    <property type="entry name" value="LRR"/>
    <property type="match status" value="1"/>
</dbReference>
<keyword evidence="1" id="KW-0433">Leucine-rich repeat</keyword>
<dbReference type="OrthoDB" id="1394818at2759"/>
<evidence type="ECO:0000256" key="1">
    <source>
        <dbReference type="ARBA" id="ARBA00022614"/>
    </source>
</evidence>
<dbReference type="InterPro" id="IPR050216">
    <property type="entry name" value="LRR_domain-containing"/>
</dbReference>
<keyword evidence="6" id="KW-1185">Reference proteome</keyword>
<dbReference type="Proteomes" id="UP000481861">
    <property type="component" value="Unassembled WGS sequence"/>
</dbReference>
<feature type="region of interest" description="Disordered" evidence="3">
    <location>
        <begin position="643"/>
        <end position="677"/>
    </location>
</feature>
<proteinExistence type="predicted"/>
<reference evidence="5 6" key="1">
    <citation type="submission" date="2020-01" db="EMBL/GenBank/DDBJ databases">
        <authorList>
            <consortium name="DOE Joint Genome Institute"/>
            <person name="Haridas S."/>
            <person name="Albert R."/>
            <person name="Binder M."/>
            <person name="Bloem J."/>
            <person name="Labutti K."/>
            <person name="Salamov A."/>
            <person name="Andreopoulos B."/>
            <person name="Baker S.E."/>
            <person name="Barry K."/>
            <person name="Bills G."/>
            <person name="Bluhm B.H."/>
            <person name="Cannon C."/>
            <person name="Castanera R."/>
            <person name="Culley D.E."/>
            <person name="Daum C."/>
            <person name="Ezra D."/>
            <person name="Gonzalez J.B."/>
            <person name="Henrissat B."/>
            <person name="Kuo A."/>
            <person name="Liang C."/>
            <person name="Lipzen A."/>
            <person name="Lutzoni F."/>
            <person name="Magnuson J."/>
            <person name="Mondo S."/>
            <person name="Nolan M."/>
            <person name="Ohm R."/>
            <person name="Pangilinan J."/>
            <person name="Park H.-J.H."/>
            <person name="Ramirez L."/>
            <person name="Alfaro M."/>
            <person name="Sun H."/>
            <person name="Tritt A."/>
            <person name="Yoshinaga Y."/>
            <person name="Zwiers L.-H.L."/>
            <person name="Turgeon B.G."/>
            <person name="Goodwin S.B."/>
            <person name="Spatafora J.W."/>
            <person name="Crous P.W."/>
            <person name="Grigoriev I.V."/>
        </authorList>
    </citation>
    <scope>NUCLEOTIDE SEQUENCE [LARGE SCALE GENOMIC DNA]</scope>
    <source>
        <strain evidence="5 6">CBS 611.86</strain>
    </source>
</reference>
<comment type="caution">
    <text evidence="5">The sequence shown here is derived from an EMBL/GenBank/DDBJ whole genome shotgun (WGS) entry which is preliminary data.</text>
</comment>
<dbReference type="SMART" id="SM00369">
    <property type="entry name" value="LRR_TYP"/>
    <property type="match status" value="3"/>
</dbReference>
<feature type="region of interest" description="Disordered" evidence="3">
    <location>
        <begin position="717"/>
        <end position="736"/>
    </location>
</feature>
<evidence type="ECO:0000313" key="6">
    <source>
        <dbReference type="Proteomes" id="UP000481861"/>
    </source>
</evidence>
<dbReference type="InterPro" id="IPR003591">
    <property type="entry name" value="Leu-rich_rpt_typical-subtyp"/>
</dbReference>
<protein>
    <recommendedName>
        <fullName evidence="4">Disease resistance R13L4/SHOC-2-like LRR domain-containing protein</fullName>
    </recommendedName>
</protein>
<name>A0A7C8MVS5_9PLEO</name>
<evidence type="ECO:0000259" key="4">
    <source>
        <dbReference type="Pfam" id="PF23598"/>
    </source>
</evidence>
<dbReference type="Gene3D" id="3.80.10.10">
    <property type="entry name" value="Ribonuclease Inhibitor"/>
    <property type="match status" value="1"/>
</dbReference>
<gene>
    <name evidence="5" type="ORF">BDV95DRAFT_589148</name>
</gene>
<dbReference type="AlphaFoldDB" id="A0A7C8MVS5"/>
<evidence type="ECO:0000256" key="3">
    <source>
        <dbReference type="SAM" id="MobiDB-lite"/>
    </source>
</evidence>
<dbReference type="PANTHER" id="PTHR48051">
    <property type="match status" value="1"/>
</dbReference>
<dbReference type="InterPro" id="IPR055414">
    <property type="entry name" value="LRR_R13L4/SHOC2-like"/>
</dbReference>
<evidence type="ECO:0000313" key="5">
    <source>
        <dbReference type="EMBL" id="KAF2878184.1"/>
    </source>
</evidence>
<accession>A0A7C8MVS5</accession>
<dbReference type="GO" id="GO:0005737">
    <property type="term" value="C:cytoplasm"/>
    <property type="evidence" value="ECO:0007669"/>
    <property type="project" value="TreeGrafter"/>
</dbReference>
<keyword evidence="2" id="KW-0677">Repeat</keyword>
<dbReference type="SUPFAM" id="SSF52058">
    <property type="entry name" value="L domain-like"/>
    <property type="match status" value="1"/>
</dbReference>
<dbReference type="InterPro" id="IPR001611">
    <property type="entry name" value="Leu-rich_rpt"/>
</dbReference>
<dbReference type="InterPro" id="IPR032675">
    <property type="entry name" value="LRR_dom_sf"/>
</dbReference>
<dbReference type="PANTHER" id="PTHR48051:SF46">
    <property type="entry name" value="LEUCINE RICH REPEAT-CONTAINING DOMAIN PROTEIN"/>
    <property type="match status" value="1"/>
</dbReference>
<evidence type="ECO:0000256" key="2">
    <source>
        <dbReference type="ARBA" id="ARBA00022737"/>
    </source>
</evidence>
<feature type="domain" description="Disease resistance R13L4/SHOC-2-like LRR" evidence="4">
    <location>
        <begin position="357"/>
        <end position="466"/>
    </location>
</feature>
<sequence length="736" mass="80629">MAELAGSIIGIVSAGTKVTLVLSQLAADVGSAGKEARMIRSEIRSFCAVVKTLGDTLKKIQDSPYYAHCAELIKDMTDTSLEMFTEILDAAESLSKITKGKDGKDGKFSIVDRVQWAVFQKPKIMILRAAIEAYKSNLALMLGTLNTAQKVARRTLEKDTLDVIEEDEQDRSLLQNLELEQRASLINLEAAQRKYHEDASDRPMESSEWARILDAERNDTLSPSTEGLVVSARREIASIRSSLSRSSSFDPIEVQEMVSRHSQRLSILVTEDNRRLSQRWSTVLSPVISREHTPNLSLPPSVPFGLKSSLSTAEARLLPSYRQLRGLLLGECHEDRSVILRALTLEFSENSPDHISPTASSIPSQRTIDFENRGLTPKSSEEYPLESDYIRGLRYLALQSNKLDHIPDAVLQLPSLDILDLSKNRLRAIPDAVSSLKQLKVLSVEKNKIRILPDALGAMESLQMFKYGGNQVIFPSDTVLDVPHGHPAHQSDSLPPRHQNEIDILRTGRLKFFLRNYRSMFSKNAILVLNPPPTKQNTIPGAGPSPSPSQVQIPVAPSPVLSKTVSAKTSASSLSGSSEDLNLAGLHVQPNNDRPPIWTWSDGSRTKLLDRMDGLATASAHDASPTTVTKTTPESPVIIVPASTRDHRRSKSQEPEAKSDADLLAPAGALGRRRSHLDGLTTKEKRYSTLLAAADGPALDGSDAFAWLQFDATLGQPSANANAAPTQKEPTNPSSR</sequence>
<feature type="compositionally biased region" description="Basic and acidic residues" evidence="3">
    <location>
        <begin position="651"/>
        <end position="661"/>
    </location>
</feature>
<dbReference type="Pfam" id="PF23598">
    <property type="entry name" value="LRR_14"/>
    <property type="match status" value="1"/>
</dbReference>
<dbReference type="EMBL" id="JAADJZ010000001">
    <property type="protein sequence ID" value="KAF2878184.1"/>
    <property type="molecule type" value="Genomic_DNA"/>
</dbReference>
<organism evidence="5 6">
    <name type="scientific">Massariosphaeria phaeospora</name>
    <dbReference type="NCBI Taxonomy" id="100035"/>
    <lineage>
        <taxon>Eukaryota</taxon>
        <taxon>Fungi</taxon>
        <taxon>Dikarya</taxon>
        <taxon>Ascomycota</taxon>
        <taxon>Pezizomycotina</taxon>
        <taxon>Dothideomycetes</taxon>
        <taxon>Pleosporomycetidae</taxon>
        <taxon>Pleosporales</taxon>
        <taxon>Pleosporales incertae sedis</taxon>
        <taxon>Massariosphaeria</taxon>
    </lineage>
</organism>